<evidence type="ECO:0000313" key="2">
    <source>
        <dbReference type="Proteomes" id="UP000076959"/>
    </source>
</evidence>
<dbReference type="STRING" id="1505087.AYJ54_28495"/>
<sequence>MVIDGGHPEFSDLLSKVIPVKTGNWAVLYRDPDGALWDMTFPQSEMHGGGLRRLRRLPHSDPDAWEQCCRVGKGARRRAHHLANHVTELVGTLRFAHPTAL</sequence>
<gene>
    <name evidence="1" type="ORF">AYJ54_28495</name>
</gene>
<comment type="caution">
    <text evidence="1">The sequence shown here is derived from an EMBL/GenBank/DDBJ whole genome shotgun (WGS) entry which is preliminary data.</text>
</comment>
<accession>A0A176YBV2</accession>
<dbReference type="RefSeq" id="WP_063707232.1">
    <property type="nucleotide sequence ID" value="NZ_LUUB01000104.1"/>
</dbReference>
<dbReference type="EMBL" id="LUUB01000104">
    <property type="protein sequence ID" value="OAF01439.1"/>
    <property type="molecule type" value="Genomic_DNA"/>
</dbReference>
<dbReference type="AlphaFoldDB" id="A0A176YBV2"/>
<keyword evidence="2" id="KW-1185">Reference proteome</keyword>
<evidence type="ECO:0000313" key="1">
    <source>
        <dbReference type="EMBL" id="OAF01439.1"/>
    </source>
</evidence>
<reference evidence="1 2" key="1">
    <citation type="submission" date="2016-03" db="EMBL/GenBank/DDBJ databases">
        <title>Draft Genome Sequence of the Strain BR 10245 (Bradyrhizobium sp.) isolated from nodules of Centrolobium paraense.</title>
        <authorList>
            <person name="Simoes-Araujo J.L.Sr."/>
            <person name="Barauna A.C."/>
            <person name="Silva K."/>
            <person name="Zilli J.E."/>
        </authorList>
    </citation>
    <scope>NUCLEOTIDE SEQUENCE [LARGE SCALE GENOMIC DNA]</scope>
    <source>
        <strain evidence="1 2">BR 10245</strain>
    </source>
</reference>
<name>A0A176YBV2_9BRAD</name>
<protein>
    <submittedName>
        <fullName evidence="1">Uncharacterized protein</fullName>
    </submittedName>
</protein>
<dbReference type="Proteomes" id="UP000076959">
    <property type="component" value="Unassembled WGS sequence"/>
</dbReference>
<proteinExistence type="predicted"/>
<dbReference type="InterPro" id="IPR028960">
    <property type="entry name" value="Imm27"/>
</dbReference>
<dbReference type="Pfam" id="PF15590">
    <property type="entry name" value="Imm27"/>
    <property type="match status" value="1"/>
</dbReference>
<dbReference type="OrthoDB" id="8252738at2"/>
<organism evidence="1 2">
    <name type="scientific">Bradyrhizobium centrolobii</name>
    <dbReference type="NCBI Taxonomy" id="1505087"/>
    <lineage>
        <taxon>Bacteria</taxon>
        <taxon>Pseudomonadati</taxon>
        <taxon>Pseudomonadota</taxon>
        <taxon>Alphaproteobacteria</taxon>
        <taxon>Hyphomicrobiales</taxon>
        <taxon>Nitrobacteraceae</taxon>
        <taxon>Bradyrhizobium</taxon>
    </lineage>
</organism>